<organism evidence="1 2">
    <name type="scientific">Arcobacter roscoffensis</name>
    <dbReference type="NCBI Taxonomy" id="2961520"/>
    <lineage>
        <taxon>Bacteria</taxon>
        <taxon>Pseudomonadati</taxon>
        <taxon>Campylobacterota</taxon>
        <taxon>Epsilonproteobacteria</taxon>
        <taxon>Campylobacterales</taxon>
        <taxon>Arcobacteraceae</taxon>
        <taxon>Arcobacter</taxon>
    </lineage>
</organism>
<keyword evidence="2" id="KW-1185">Reference proteome</keyword>
<gene>
    <name evidence="1" type="ORF">NJU99_05135</name>
</gene>
<reference evidence="1" key="1">
    <citation type="submission" date="2022-07" db="EMBL/GenBank/DDBJ databases">
        <title>Arcobacter roscoffensis sp. nov., a marine bacterium isolated from coastal seawater collected from Roscoff, France.</title>
        <authorList>
            <person name="Pascual J."/>
            <person name="Lepeaux C."/>
            <person name="Methner A."/>
            <person name="Overmann J."/>
        </authorList>
    </citation>
    <scope>NUCLEOTIDE SEQUENCE</scope>
    <source>
        <strain evidence="1">ARW1-2F2</strain>
    </source>
</reference>
<proteinExistence type="predicted"/>
<dbReference type="EMBL" id="CP100595">
    <property type="protein sequence ID" value="UTJ07481.1"/>
    <property type="molecule type" value="Genomic_DNA"/>
</dbReference>
<dbReference type="RefSeq" id="WP_254577655.1">
    <property type="nucleotide sequence ID" value="NZ_CP100595.1"/>
</dbReference>
<protein>
    <recommendedName>
        <fullName evidence="3">DNA-binding protein</fullName>
    </recommendedName>
</protein>
<sequence>MKNYDFELIFKVPNISKDINEYLDSLYESACDDAIISTGQFGMIALSFSRESNSANEAIKSAITDVKKAIKDAKLVEATPDIVSISDVASILGYSRQYIRKLFEENISYLPTPIHIGNPSIWHLNEILSCIKEIKKNKDINELLFEVSRVTKEVNRSRV</sequence>
<accession>A0ABY5E9L2</accession>
<name>A0ABY5E9L2_9BACT</name>
<evidence type="ECO:0008006" key="3">
    <source>
        <dbReference type="Google" id="ProtNLM"/>
    </source>
</evidence>
<evidence type="ECO:0000313" key="1">
    <source>
        <dbReference type="EMBL" id="UTJ07481.1"/>
    </source>
</evidence>
<evidence type="ECO:0000313" key="2">
    <source>
        <dbReference type="Proteomes" id="UP001060012"/>
    </source>
</evidence>
<dbReference type="Proteomes" id="UP001060012">
    <property type="component" value="Chromosome"/>
</dbReference>